<dbReference type="GO" id="GO:0031514">
    <property type="term" value="C:motile cilium"/>
    <property type="evidence" value="ECO:0007669"/>
    <property type="project" value="Ensembl"/>
</dbReference>
<dbReference type="Ensembl" id="ENSLOCT00000012856.1">
    <property type="protein sequence ID" value="ENSLOCP00000012830.1"/>
    <property type="gene ID" value="ENSLOCG00000010469.1"/>
</dbReference>
<reference evidence="3" key="3">
    <citation type="submission" date="2025-09" db="UniProtKB">
        <authorList>
            <consortium name="Ensembl"/>
        </authorList>
    </citation>
    <scope>IDENTIFICATION</scope>
</reference>
<dbReference type="GeneTree" id="ENSGT00390000005497"/>
<dbReference type="EMBL" id="AHAT01020746">
    <property type="status" value="NOT_ANNOTATED_CDS"/>
    <property type="molecule type" value="Genomic_DNA"/>
</dbReference>
<dbReference type="InterPro" id="IPR007714">
    <property type="entry name" value="CFA20_dom"/>
</dbReference>
<evidence type="ECO:0000313" key="4">
    <source>
        <dbReference type="Proteomes" id="UP000018468"/>
    </source>
</evidence>
<dbReference type="Pfam" id="PF05018">
    <property type="entry name" value="CFA20_dom"/>
    <property type="match status" value="1"/>
</dbReference>
<keyword evidence="4" id="KW-1185">Reference proteome</keyword>
<dbReference type="EMBL" id="AHAT01020740">
    <property type="status" value="NOT_ANNOTATED_CDS"/>
    <property type="molecule type" value="Genomic_DNA"/>
</dbReference>
<proteinExistence type="predicted"/>
<dbReference type="eggNOG" id="KOG3213">
    <property type="taxonomic scope" value="Eukaryota"/>
</dbReference>
<feature type="compositionally biased region" description="Polar residues" evidence="1">
    <location>
        <begin position="360"/>
        <end position="377"/>
    </location>
</feature>
<evidence type="ECO:0000313" key="3">
    <source>
        <dbReference type="Ensembl" id="ENSLOCP00000012830.1"/>
    </source>
</evidence>
<dbReference type="EMBL" id="AHAT01020744">
    <property type="status" value="NOT_ANNOTATED_CDS"/>
    <property type="molecule type" value="Genomic_DNA"/>
</dbReference>
<reference evidence="3" key="2">
    <citation type="submission" date="2025-08" db="UniProtKB">
        <authorList>
            <consortium name="Ensembl"/>
        </authorList>
    </citation>
    <scope>IDENTIFICATION</scope>
</reference>
<evidence type="ECO:0000256" key="1">
    <source>
        <dbReference type="SAM" id="MobiDB-lite"/>
    </source>
</evidence>
<feature type="region of interest" description="Disordered" evidence="1">
    <location>
        <begin position="434"/>
        <end position="466"/>
    </location>
</feature>
<sequence>MFKNEYQGGPVVDIFSAQGKDPMAKWKVFGSQAAIWKEFDKEVKSFVYVLEGSSQTNKMQMPKDSKMALGLTQRYLILQMYVPLGNDFTTELMITDLGNLKRRLYLSTVHKEVSATPLHAKIPLSCLKRSIWCNVCIDLVSFTSEIFKGAAFLSLDGIIISATCRLRKIFTMKLQPQGLLDDEECGPTDIIPRICQLPADVQHVTQLINMNTLRMAEMKLIGCSLSSETAEQASSTRTASARNNKNQDISHIAFGSKVLGPPPATGRRIITTGSRESTQSTYVKTQKICNLPQEGTNMDVKVAEHCIFMADKIFENGNKFQLAHSFSYTPLISETVPHHVIQPHLPQDQSRERASRGRLQAQSAGGNVSHKYNNQSSFNSKPSEELVIFFSKVFRGHIHIVQTSSQELPLFTKPDKCLFSIHLESSFVSTKSTSQVPVHSQPHRSRVQHQLDCGDTEGSNEDEETEPQLCQVGIFTYSSRPHSAQKHRRSQSTPVKNFPFILDEKGDNNLGHRGARLEDDFLGSSSEEEYDLRNLQPTRMSSWECHMLASLWRQQNKELEEEGRSPGLSASQIDNCNVSISTSSDDTTTWNSCQPLPVNQGHHYQKEMNPLLHSNP</sequence>
<dbReference type="Bgee" id="ENSLOCG00000010469">
    <property type="expression patterns" value="Expressed in testis and 4 other cell types or tissues"/>
</dbReference>
<dbReference type="STRING" id="7918.ENSLOCP00000012830"/>
<protein>
    <submittedName>
        <fullName evidence="3">CFAP20 domain containing</fullName>
    </submittedName>
</protein>
<feature type="region of interest" description="Disordered" evidence="1">
    <location>
        <begin position="345"/>
        <end position="377"/>
    </location>
</feature>
<dbReference type="HOGENOM" id="CLU_017755_1_0_1"/>
<accession>W5MWS1</accession>
<organism evidence="3 4">
    <name type="scientific">Lepisosteus oculatus</name>
    <name type="common">Spotted gar</name>
    <dbReference type="NCBI Taxonomy" id="7918"/>
    <lineage>
        <taxon>Eukaryota</taxon>
        <taxon>Metazoa</taxon>
        <taxon>Chordata</taxon>
        <taxon>Craniata</taxon>
        <taxon>Vertebrata</taxon>
        <taxon>Euteleostomi</taxon>
        <taxon>Actinopterygii</taxon>
        <taxon>Neopterygii</taxon>
        <taxon>Holostei</taxon>
        <taxon>Semionotiformes</taxon>
        <taxon>Lepisosteidae</taxon>
        <taxon>Lepisosteus</taxon>
    </lineage>
</organism>
<dbReference type="EMBL" id="AHAT01020749">
    <property type="status" value="NOT_ANNOTATED_CDS"/>
    <property type="molecule type" value="Genomic_DNA"/>
</dbReference>
<dbReference type="EMBL" id="AHAT01020743">
    <property type="status" value="NOT_ANNOTATED_CDS"/>
    <property type="molecule type" value="Genomic_DNA"/>
</dbReference>
<dbReference type="EMBL" id="AHAT01020742">
    <property type="status" value="NOT_ANNOTATED_CDS"/>
    <property type="molecule type" value="Genomic_DNA"/>
</dbReference>
<feature type="compositionally biased region" description="Acidic residues" evidence="1">
    <location>
        <begin position="454"/>
        <end position="466"/>
    </location>
</feature>
<dbReference type="InterPro" id="IPR040441">
    <property type="entry name" value="CFA20/CFAP20DC"/>
</dbReference>
<dbReference type="AlphaFoldDB" id="W5MWS1"/>
<dbReference type="InParanoid" id="W5MWS1"/>
<dbReference type="PANTHER" id="PTHR12458">
    <property type="entry name" value="ORF PROTEIN"/>
    <property type="match status" value="1"/>
</dbReference>
<name>W5MWS1_LEPOC</name>
<feature type="domain" description="CFA20" evidence="2">
    <location>
        <begin position="1"/>
        <end position="173"/>
    </location>
</feature>
<dbReference type="EMBL" id="AHAT01020747">
    <property type="status" value="NOT_ANNOTATED_CDS"/>
    <property type="molecule type" value="Genomic_DNA"/>
</dbReference>
<dbReference type="EMBL" id="AHAT01020741">
    <property type="status" value="NOT_ANNOTATED_CDS"/>
    <property type="molecule type" value="Genomic_DNA"/>
</dbReference>
<dbReference type="EMBL" id="AHAT01020745">
    <property type="status" value="NOT_ANNOTATED_CDS"/>
    <property type="molecule type" value="Genomic_DNA"/>
</dbReference>
<evidence type="ECO:0000259" key="2">
    <source>
        <dbReference type="Pfam" id="PF05018"/>
    </source>
</evidence>
<dbReference type="FunCoup" id="W5MWS1">
    <property type="interactions" value="270"/>
</dbReference>
<dbReference type="OMA" id="KSHIAFG"/>
<dbReference type="EMBL" id="AHAT01020748">
    <property type="status" value="NOT_ANNOTATED_CDS"/>
    <property type="molecule type" value="Genomic_DNA"/>
</dbReference>
<dbReference type="Proteomes" id="UP000018468">
    <property type="component" value="Linkage group LG5"/>
</dbReference>
<reference evidence="4" key="1">
    <citation type="submission" date="2011-12" db="EMBL/GenBank/DDBJ databases">
        <title>The Draft Genome of Lepisosteus oculatus.</title>
        <authorList>
            <consortium name="The Broad Institute Genome Assembly &amp; Analysis Group"/>
            <consortium name="Computational R&amp;D Group"/>
            <consortium name="and Sequencing Platform"/>
            <person name="Di Palma F."/>
            <person name="Alfoldi J."/>
            <person name="Johnson J."/>
            <person name="Berlin A."/>
            <person name="Gnerre S."/>
            <person name="Jaffe D."/>
            <person name="MacCallum I."/>
            <person name="Young S."/>
            <person name="Walker B.J."/>
            <person name="Lander E.S."/>
            <person name="Lindblad-Toh K."/>
        </authorList>
    </citation>
    <scope>NUCLEOTIDE SEQUENCE [LARGE SCALE GENOMIC DNA]</scope>
</reference>